<evidence type="ECO:0008006" key="4">
    <source>
        <dbReference type="Google" id="ProtNLM"/>
    </source>
</evidence>
<reference evidence="3" key="1">
    <citation type="journal article" date="2019" name="Int. J. Syst. Evol. Microbiol.">
        <title>The Global Catalogue of Microorganisms (GCM) 10K type strain sequencing project: providing services to taxonomists for standard genome sequencing and annotation.</title>
        <authorList>
            <consortium name="The Broad Institute Genomics Platform"/>
            <consortium name="The Broad Institute Genome Sequencing Center for Infectious Disease"/>
            <person name="Wu L."/>
            <person name="Ma J."/>
        </authorList>
    </citation>
    <scope>NUCLEOTIDE SEQUENCE [LARGE SCALE GENOMIC DNA]</scope>
    <source>
        <strain evidence="3">JCM 9651</strain>
    </source>
</reference>
<feature type="transmembrane region" description="Helical" evidence="1">
    <location>
        <begin position="32"/>
        <end position="49"/>
    </location>
</feature>
<evidence type="ECO:0000256" key="1">
    <source>
        <dbReference type="SAM" id="Phobius"/>
    </source>
</evidence>
<gene>
    <name evidence="2" type="ORF">GCM10020367_22800</name>
</gene>
<keyword evidence="1" id="KW-1133">Transmembrane helix</keyword>
<keyword evidence="3" id="KW-1185">Reference proteome</keyword>
<keyword evidence="1" id="KW-0472">Membrane</keyword>
<proteinExistence type="predicted"/>
<keyword evidence="1" id="KW-0812">Transmembrane</keyword>
<evidence type="ECO:0000313" key="2">
    <source>
        <dbReference type="EMBL" id="GAA3371575.1"/>
    </source>
</evidence>
<name>A0ABP6SA45_9ACTN</name>
<accession>A0ABP6SA45</accession>
<comment type="caution">
    <text evidence="2">The sequence shown here is derived from an EMBL/GenBank/DDBJ whole genome shotgun (WGS) entry which is preliminary data.</text>
</comment>
<dbReference type="EMBL" id="BAAAYL010000001">
    <property type="protein sequence ID" value="GAA3371575.1"/>
    <property type="molecule type" value="Genomic_DNA"/>
</dbReference>
<sequence>MILIGIAAALAGSAIARSLGVAETSGIDWTEWLIQIGLAALGVSLVDRTRAKRR</sequence>
<evidence type="ECO:0000313" key="3">
    <source>
        <dbReference type="Proteomes" id="UP001499990"/>
    </source>
</evidence>
<organism evidence="2 3">
    <name type="scientific">Streptomyces sannanensis</name>
    <dbReference type="NCBI Taxonomy" id="285536"/>
    <lineage>
        <taxon>Bacteria</taxon>
        <taxon>Bacillati</taxon>
        <taxon>Actinomycetota</taxon>
        <taxon>Actinomycetes</taxon>
        <taxon>Kitasatosporales</taxon>
        <taxon>Streptomycetaceae</taxon>
        <taxon>Streptomyces</taxon>
    </lineage>
</organism>
<protein>
    <recommendedName>
        <fullName evidence="4">GlsB/YeaQ/YmgE family stress response membrane protein</fullName>
    </recommendedName>
</protein>
<dbReference type="Proteomes" id="UP001499990">
    <property type="component" value="Unassembled WGS sequence"/>
</dbReference>